<gene>
    <name evidence="1" type="ORF">PHY01_52200</name>
</gene>
<reference evidence="1 2" key="1">
    <citation type="submission" date="2019-06" db="EMBL/GenBank/DDBJ databases">
        <title>Whole genome shotgun sequence of Pseudonocardia hydrocarbonoxydans NBRC 14498.</title>
        <authorList>
            <person name="Hosoyama A."/>
            <person name="Uohara A."/>
            <person name="Ohji S."/>
            <person name="Ichikawa N."/>
        </authorList>
    </citation>
    <scope>NUCLEOTIDE SEQUENCE [LARGE SCALE GENOMIC DNA]</scope>
    <source>
        <strain evidence="1 2">NBRC 14498</strain>
    </source>
</reference>
<name>A0A4Y3WVM9_9PSEU</name>
<sequence length="96" mass="10869">MVRTSSSWRHLVEVAARLGVPEHAGDRVRFEVIDGEGEAALPRRRPIADVDDTDVLWHDEHSRLLETLPGEADRARDDRGRVLLHGLTRRGLTFLP</sequence>
<dbReference type="Proteomes" id="UP000320338">
    <property type="component" value="Unassembled WGS sequence"/>
</dbReference>
<dbReference type="RefSeq" id="WP_141282872.1">
    <property type="nucleotide sequence ID" value="NZ_BAAARZ010000109.1"/>
</dbReference>
<dbReference type="EMBL" id="BJNG01000070">
    <property type="protein sequence ID" value="GEC22937.1"/>
    <property type="molecule type" value="Genomic_DNA"/>
</dbReference>
<organism evidence="1 2">
    <name type="scientific">Pseudonocardia hydrocarbonoxydans</name>
    <dbReference type="NCBI Taxonomy" id="76726"/>
    <lineage>
        <taxon>Bacteria</taxon>
        <taxon>Bacillati</taxon>
        <taxon>Actinomycetota</taxon>
        <taxon>Actinomycetes</taxon>
        <taxon>Pseudonocardiales</taxon>
        <taxon>Pseudonocardiaceae</taxon>
        <taxon>Pseudonocardia</taxon>
    </lineage>
</organism>
<evidence type="ECO:0000313" key="2">
    <source>
        <dbReference type="Proteomes" id="UP000320338"/>
    </source>
</evidence>
<comment type="caution">
    <text evidence="1">The sequence shown here is derived from an EMBL/GenBank/DDBJ whole genome shotgun (WGS) entry which is preliminary data.</text>
</comment>
<accession>A0A4Y3WVM9</accession>
<proteinExistence type="predicted"/>
<evidence type="ECO:0000313" key="1">
    <source>
        <dbReference type="EMBL" id="GEC22937.1"/>
    </source>
</evidence>
<keyword evidence="2" id="KW-1185">Reference proteome</keyword>
<dbReference type="AlphaFoldDB" id="A0A4Y3WVM9"/>
<dbReference type="OrthoDB" id="9955474at2"/>
<protein>
    <submittedName>
        <fullName evidence="1">Uncharacterized protein</fullName>
    </submittedName>
</protein>